<keyword evidence="2" id="KW-0812">Transmembrane</keyword>
<organism evidence="3 4">
    <name type="scientific">Amycolatopsis samaneae</name>
    <dbReference type="NCBI Taxonomy" id="664691"/>
    <lineage>
        <taxon>Bacteria</taxon>
        <taxon>Bacillati</taxon>
        <taxon>Actinomycetota</taxon>
        <taxon>Actinomycetes</taxon>
        <taxon>Pseudonocardiales</taxon>
        <taxon>Pseudonocardiaceae</taxon>
        <taxon>Amycolatopsis</taxon>
    </lineage>
</organism>
<dbReference type="Proteomes" id="UP001597419">
    <property type="component" value="Unassembled WGS sequence"/>
</dbReference>
<feature type="region of interest" description="Disordered" evidence="1">
    <location>
        <begin position="1"/>
        <end position="39"/>
    </location>
</feature>
<feature type="compositionally biased region" description="Low complexity" evidence="1">
    <location>
        <begin position="75"/>
        <end position="91"/>
    </location>
</feature>
<comment type="caution">
    <text evidence="3">The sequence shown here is derived from an EMBL/GenBank/DDBJ whole genome shotgun (WGS) entry which is preliminary data.</text>
</comment>
<proteinExistence type="predicted"/>
<protein>
    <submittedName>
        <fullName evidence="3">Uncharacterized protein</fullName>
    </submittedName>
</protein>
<dbReference type="RefSeq" id="WP_345395652.1">
    <property type="nucleotide sequence ID" value="NZ_BAABHG010000007.1"/>
</dbReference>
<feature type="transmembrane region" description="Helical" evidence="2">
    <location>
        <begin position="43"/>
        <end position="68"/>
    </location>
</feature>
<evidence type="ECO:0000256" key="2">
    <source>
        <dbReference type="SAM" id="Phobius"/>
    </source>
</evidence>
<feature type="compositionally biased region" description="Basic and acidic residues" evidence="1">
    <location>
        <begin position="112"/>
        <end position="123"/>
    </location>
</feature>
<evidence type="ECO:0000313" key="4">
    <source>
        <dbReference type="Proteomes" id="UP001597419"/>
    </source>
</evidence>
<feature type="compositionally biased region" description="Pro residues" evidence="1">
    <location>
        <begin position="1"/>
        <end position="10"/>
    </location>
</feature>
<feature type="region of interest" description="Disordered" evidence="1">
    <location>
        <begin position="75"/>
        <end position="123"/>
    </location>
</feature>
<keyword evidence="2" id="KW-0472">Membrane</keyword>
<gene>
    <name evidence="3" type="ORF">ACFSYJ_05565</name>
</gene>
<reference evidence="4" key="1">
    <citation type="journal article" date="2019" name="Int. J. Syst. Evol. Microbiol.">
        <title>The Global Catalogue of Microorganisms (GCM) 10K type strain sequencing project: providing services to taxonomists for standard genome sequencing and annotation.</title>
        <authorList>
            <consortium name="The Broad Institute Genomics Platform"/>
            <consortium name="The Broad Institute Genome Sequencing Center for Infectious Disease"/>
            <person name="Wu L."/>
            <person name="Ma J."/>
        </authorList>
    </citation>
    <scope>NUCLEOTIDE SEQUENCE [LARGE SCALE GENOMIC DNA]</scope>
    <source>
        <strain evidence="4">CGMCC 4.7643</strain>
    </source>
</reference>
<keyword evidence="4" id="KW-1185">Reference proteome</keyword>
<evidence type="ECO:0000313" key="3">
    <source>
        <dbReference type="EMBL" id="MFD2458052.1"/>
    </source>
</evidence>
<accession>A0ABW5GCA8</accession>
<sequence>MTYPPQPGASPHPGGWDPGTPPSYPGQGNQPPEPPRKNRTGRWVAVAAGVVVVAALGITGFVAPGFFLGDKDKPAAAPTATPDPSSAAGTSRAQTGAPVPSSRPGTGTTPTSEREGPAPADGRKLVDTVLAKLNAKDAAGLNALVCPGMADLVKEAVTRATTGDPHLTADEPVGGEDTARTQLGGTLNGKKAAGFVTAGNVGGTWCVANLFVFAG</sequence>
<keyword evidence="2" id="KW-1133">Transmembrane helix</keyword>
<feature type="compositionally biased region" description="Low complexity" evidence="1">
    <location>
        <begin position="100"/>
        <end position="111"/>
    </location>
</feature>
<dbReference type="EMBL" id="JBHUKU010000003">
    <property type="protein sequence ID" value="MFD2458052.1"/>
    <property type="molecule type" value="Genomic_DNA"/>
</dbReference>
<name>A0ABW5GCA8_9PSEU</name>
<evidence type="ECO:0000256" key="1">
    <source>
        <dbReference type="SAM" id="MobiDB-lite"/>
    </source>
</evidence>